<dbReference type="OrthoDB" id="9781312at2"/>
<dbReference type="PANTHER" id="PTHR35368">
    <property type="entry name" value="HYDROPEROXIDE REDUCTASE"/>
    <property type="match status" value="1"/>
</dbReference>
<keyword evidence="2" id="KW-1185">Reference proteome</keyword>
<proteinExistence type="predicted"/>
<dbReference type="PANTHER" id="PTHR35368:SF1">
    <property type="entry name" value="HYDROPEROXIDE REDUCTASE"/>
    <property type="match status" value="1"/>
</dbReference>
<dbReference type="InterPro" id="IPR015946">
    <property type="entry name" value="KH_dom-like_a/b"/>
</dbReference>
<dbReference type="RefSeq" id="WP_062607388.1">
    <property type="nucleotide sequence ID" value="NZ_FCOX02000021.1"/>
</dbReference>
<organism evidence="1 2">
    <name type="scientific">Caballeronia calidae</name>
    <dbReference type="NCBI Taxonomy" id="1777139"/>
    <lineage>
        <taxon>Bacteria</taxon>
        <taxon>Pseudomonadati</taxon>
        <taxon>Pseudomonadota</taxon>
        <taxon>Betaproteobacteria</taxon>
        <taxon>Burkholderiales</taxon>
        <taxon>Burkholderiaceae</taxon>
        <taxon>Caballeronia</taxon>
    </lineage>
</organism>
<dbReference type="AlphaFoldDB" id="A0A158CLD4"/>
<dbReference type="InterPro" id="IPR052924">
    <property type="entry name" value="OsmC/Ohr_hydroprdx_reductase"/>
</dbReference>
<dbReference type="EMBL" id="FCOX02000021">
    <property type="protein sequence ID" value="SAK83155.1"/>
    <property type="molecule type" value="Genomic_DNA"/>
</dbReference>
<comment type="caution">
    <text evidence="1">The sequence shown here is derived from an EMBL/GenBank/DDBJ whole genome shotgun (WGS) entry which is preliminary data.</text>
</comment>
<dbReference type="InterPro" id="IPR036102">
    <property type="entry name" value="OsmC/Ohrsf"/>
</dbReference>
<dbReference type="Pfam" id="PF02566">
    <property type="entry name" value="OsmC"/>
    <property type="match status" value="1"/>
</dbReference>
<protein>
    <submittedName>
        <fullName evidence="1">OsmC family protein</fullName>
    </submittedName>
</protein>
<dbReference type="Proteomes" id="UP000071859">
    <property type="component" value="Unassembled WGS sequence"/>
</dbReference>
<accession>A0A158CLD4</accession>
<evidence type="ECO:0000313" key="2">
    <source>
        <dbReference type="Proteomes" id="UP000071859"/>
    </source>
</evidence>
<dbReference type="InterPro" id="IPR003718">
    <property type="entry name" value="OsmC/Ohr_fam"/>
</dbReference>
<dbReference type="Gene3D" id="3.30.300.20">
    <property type="match status" value="1"/>
</dbReference>
<reference evidence="1" key="1">
    <citation type="submission" date="2016-01" db="EMBL/GenBank/DDBJ databases">
        <authorList>
            <person name="Peeters C."/>
        </authorList>
    </citation>
    <scope>NUCLEOTIDE SEQUENCE</scope>
    <source>
        <strain evidence="1">LMG 29321</strain>
    </source>
</reference>
<gene>
    <name evidence="1" type="ORF">AWB78_04097</name>
</gene>
<name>A0A158CLD4_9BURK</name>
<dbReference type="SUPFAM" id="SSF82784">
    <property type="entry name" value="OsmC-like"/>
    <property type="match status" value="1"/>
</dbReference>
<sequence length="182" mass="19446">MNMNGIDVDALGAFASDVKQRAETGTAGFKVTTKWANQTKTAATVSSYQLGGKTIERSFDIAADEPVELLGTNSAPNPQELLLAALNACMSVGYAANAAVMGIKLEKLEIESFGQLDLRGFLGLDASVKPGYEEVSYTVRIKSNAPREKLEALHAIVMKTSPNYSNFATAIRMVPRLVVEGS</sequence>
<evidence type="ECO:0000313" key="1">
    <source>
        <dbReference type="EMBL" id="SAK83155.1"/>
    </source>
</evidence>